<feature type="domain" description="HTH cro/C1-type" evidence="1">
    <location>
        <begin position="73"/>
        <end position="129"/>
    </location>
</feature>
<dbReference type="InterPro" id="IPR001387">
    <property type="entry name" value="Cro/C1-type_HTH"/>
</dbReference>
<dbReference type="Proteomes" id="UP000030428">
    <property type="component" value="Unassembled WGS sequence"/>
</dbReference>
<dbReference type="AlphaFoldDB" id="A0A4E0QPQ0"/>
<organism evidence="2 3">
    <name type="scientific">Candidatus Thiomargarita nelsonii</name>
    <dbReference type="NCBI Taxonomy" id="1003181"/>
    <lineage>
        <taxon>Bacteria</taxon>
        <taxon>Pseudomonadati</taxon>
        <taxon>Pseudomonadota</taxon>
        <taxon>Gammaproteobacteria</taxon>
        <taxon>Thiotrichales</taxon>
        <taxon>Thiotrichaceae</taxon>
        <taxon>Thiomargarita</taxon>
    </lineage>
</organism>
<name>A0A4E0QPQ0_9GAMM</name>
<protein>
    <recommendedName>
        <fullName evidence="1">HTH cro/C1-type domain-containing protein</fullName>
    </recommendedName>
</protein>
<reference evidence="2 3" key="1">
    <citation type="journal article" date="2016" name="Front. Microbiol.">
        <title>Single-Cell (Meta-)Genomics of a Dimorphic Candidatus Thiomargarita nelsonii Reveals Genomic Plasticity.</title>
        <authorList>
            <person name="Flood B.E."/>
            <person name="Fliss P."/>
            <person name="Jones D.S."/>
            <person name="Dick G.J."/>
            <person name="Jain S."/>
            <person name="Kaster A.K."/>
            <person name="Winkel M."/>
            <person name="Mussmann M."/>
            <person name="Bailey J."/>
        </authorList>
    </citation>
    <scope>NUCLEOTIDE SEQUENCE [LARGE SCALE GENOMIC DNA]</scope>
    <source>
        <strain evidence="2">Hydrate Ridge</strain>
    </source>
</reference>
<dbReference type="EMBL" id="JSZA02000055">
    <property type="protein sequence ID" value="TGO02963.1"/>
    <property type="molecule type" value="Genomic_DNA"/>
</dbReference>
<dbReference type="Gene3D" id="3.10.20.860">
    <property type="match status" value="1"/>
</dbReference>
<dbReference type="SUPFAM" id="SSF47413">
    <property type="entry name" value="lambda repressor-like DNA-binding domains"/>
    <property type="match status" value="1"/>
</dbReference>
<accession>A0A4E0QPQ0</accession>
<dbReference type="InterPro" id="IPR032758">
    <property type="entry name" value="MqsA/HigA-2"/>
</dbReference>
<dbReference type="GO" id="GO:0003677">
    <property type="term" value="F:DNA binding"/>
    <property type="evidence" value="ECO:0007669"/>
    <property type="project" value="InterPro"/>
</dbReference>
<comment type="caution">
    <text evidence="2">The sequence shown here is derived from an EMBL/GenBank/DDBJ whole genome shotgun (WGS) entry which is preliminary data.</text>
</comment>
<dbReference type="InterPro" id="IPR022452">
    <property type="entry name" value="MqsA"/>
</dbReference>
<dbReference type="Gene3D" id="1.10.260.40">
    <property type="entry name" value="lambda repressor-like DNA-binding domains"/>
    <property type="match status" value="1"/>
</dbReference>
<dbReference type="PROSITE" id="PS50943">
    <property type="entry name" value="HTH_CROC1"/>
    <property type="match status" value="1"/>
</dbReference>
<evidence type="ECO:0000313" key="2">
    <source>
        <dbReference type="EMBL" id="TGO02963.1"/>
    </source>
</evidence>
<dbReference type="CDD" id="cd00093">
    <property type="entry name" value="HTH_XRE"/>
    <property type="match status" value="1"/>
</dbReference>
<proteinExistence type="predicted"/>
<dbReference type="SMART" id="SM00530">
    <property type="entry name" value="HTH_XRE"/>
    <property type="match status" value="1"/>
</dbReference>
<dbReference type="Pfam" id="PF15731">
    <property type="entry name" value="MqsA_antitoxin"/>
    <property type="match status" value="1"/>
</dbReference>
<sequence length="161" mass="18032">MTICKLCHSYSISILKVKDSFTYKGQEIEFEVEYSVCNSCQREFIDSQQIQKNDATILNAKKLADGLLSSEEIKKIRTNLDLTQEMASKVFGGGVNAFSKYESGKVAQSAAMDRLLRLADEFSFVFQWLMAFSGCTVKSEAYGNLELVACSELQQFQASVK</sequence>
<dbReference type="NCBIfam" id="TIGR03830">
    <property type="entry name" value="CxxCG_CxxCG_HTH"/>
    <property type="match status" value="1"/>
</dbReference>
<gene>
    <name evidence="2" type="ORF">PN36_15355</name>
</gene>
<evidence type="ECO:0000313" key="3">
    <source>
        <dbReference type="Proteomes" id="UP000030428"/>
    </source>
</evidence>
<dbReference type="InterPro" id="IPR010982">
    <property type="entry name" value="Lambda_DNA-bd_dom_sf"/>
</dbReference>
<keyword evidence="3" id="KW-1185">Reference proteome</keyword>
<evidence type="ECO:0000259" key="1">
    <source>
        <dbReference type="PROSITE" id="PS50943"/>
    </source>
</evidence>